<keyword evidence="2" id="KW-1185">Reference proteome</keyword>
<evidence type="ECO:0000313" key="1">
    <source>
        <dbReference type="EMBL" id="CAG8848552.1"/>
    </source>
</evidence>
<dbReference type="EMBL" id="CAJVQB010092555">
    <property type="protein sequence ID" value="CAG8848552.1"/>
    <property type="molecule type" value="Genomic_DNA"/>
</dbReference>
<organism evidence="1 2">
    <name type="scientific">Gigaspora margarita</name>
    <dbReference type="NCBI Taxonomy" id="4874"/>
    <lineage>
        <taxon>Eukaryota</taxon>
        <taxon>Fungi</taxon>
        <taxon>Fungi incertae sedis</taxon>
        <taxon>Mucoromycota</taxon>
        <taxon>Glomeromycotina</taxon>
        <taxon>Glomeromycetes</taxon>
        <taxon>Diversisporales</taxon>
        <taxon>Gigasporaceae</taxon>
        <taxon>Gigaspora</taxon>
    </lineage>
</organism>
<reference evidence="1 2" key="1">
    <citation type="submission" date="2021-06" db="EMBL/GenBank/DDBJ databases">
        <authorList>
            <person name="Kallberg Y."/>
            <person name="Tangrot J."/>
            <person name="Rosling A."/>
        </authorList>
    </citation>
    <scope>NUCLEOTIDE SEQUENCE [LARGE SCALE GENOMIC DNA]</scope>
    <source>
        <strain evidence="1 2">120-4 pot B 10/14</strain>
    </source>
</reference>
<name>A0ABN7X5E2_GIGMA</name>
<sequence>SLNSFLVTFEVFNQSIEDIKEKQPQYDIEIPIENNKTLQQTIKYLKSRV</sequence>
<accession>A0ABN7X5E2</accession>
<dbReference type="Proteomes" id="UP000789901">
    <property type="component" value="Unassembled WGS sequence"/>
</dbReference>
<protein>
    <submittedName>
        <fullName evidence="1">26016_t:CDS:1</fullName>
    </submittedName>
</protein>
<feature type="non-terminal residue" evidence="1">
    <location>
        <position position="1"/>
    </location>
</feature>
<gene>
    <name evidence="1" type="ORF">GMARGA_LOCUS39233</name>
</gene>
<proteinExistence type="predicted"/>
<comment type="caution">
    <text evidence="1">The sequence shown here is derived from an EMBL/GenBank/DDBJ whole genome shotgun (WGS) entry which is preliminary data.</text>
</comment>
<evidence type="ECO:0000313" key="2">
    <source>
        <dbReference type="Proteomes" id="UP000789901"/>
    </source>
</evidence>